<evidence type="ECO:0000256" key="4">
    <source>
        <dbReference type="ARBA" id="ARBA00022679"/>
    </source>
</evidence>
<keyword evidence="8" id="KW-0067">ATP-binding</keyword>
<feature type="compositionally biased region" description="Acidic residues" evidence="11">
    <location>
        <begin position="127"/>
        <end position="149"/>
    </location>
</feature>
<feature type="compositionally biased region" description="Polar residues" evidence="11">
    <location>
        <begin position="152"/>
        <end position="161"/>
    </location>
</feature>
<proteinExistence type="inferred from homology"/>
<evidence type="ECO:0000256" key="3">
    <source>
        <dbReference type="ARBA" id="ARBA00022527"/>
    </source>
</evidence>
<dbReference type="Pfam" id="PF07714">
    <property type="entry name" value="PK_Tyr_Ser-Thr"/>
    <property type="match status" value="1"/>
</dbReference>
<comment type="similarity">
    <text evidence="1">Belongs to the protein kinase superfamily. BUD32 family.</text>
</comment>
<dbReference type="InterPro" id="IPR011009">
    <property type="entry name" value="Kinase-like_dom_sf"/>
</dbReference>
<feature type="region of interest" description="Disordered" evidence="11">
    <location>
        <begin position="122"/>
        <end position="179"/>
    </location>
</feature>
<evidence type="ECO:0000313" key="13">
    <source>
        <dbReference type="EMBL" id="CAG6670391.1"/>
    </source>
</evidence>
<comment type="catalytic activity">
    <reaction evidence="10">
        <text>L-seryl-[protein] + ATP = O-phospho-L-seryl-[protein] + ADP + H(+)</text>
        <dbReference type="Rhea" id="RHEA:17989"/>
        <dbReference type="Rhea" id="RHEA-COMP:9863"/>
        <dbReference type="Rhea" id="RHEA-COMP:11604"/>
        <dbReference type="ChEBI" id="CHEBI:15378"/>
        <dbReference type="ChEBI" id="CHEBI:29999"/>
        <dbReference type="ChEBI" id="CHEBI:30616"/>
        <dbReference type="ChEBI" id="CHEBI:83421"/>
        <dbReference type="ChEBI" id="CHEBI:456216"/>
        <dbReference type="EC" id="2.7.11.1"/>
    </reaction>
</comment>
<dbReference type="GO" id="GO:0008033">
    <property type="term" value="P:tRNA processing"/>
    <property type="evidence" value="ECO:0007669"/>
    <property type="project" value="UniProtKB-KW"/>
</dbReference>
<dbReference type="GO" id="GO:0070525">
    <property type="term" value="P:tRNA threonylcarbamoyladenosine metabolic process"/>
    <property type="evidence" value="ECO:0007669"/>
    <property type="project" value="TreeGrafter"/>
</dbReference>
<evidence type="ECO:0000256" key="6">
    <source>
        <dbReference type="ARBA" id="ARBA00022741"/>
    </source>
</evidence>
<keyword evidence="7" id="KW-0418">Kinase</keyword>
<evidence type="ECO:0000256" key="1">
    <source>
        <dbReference type="ARBA" id="ARBA00010630"/>
    </source>
</evidence>
<protein>
    <recommendedName>
        <fullName evidence="2">non-specific serine/threonine protein kinase</fullName>
        <ecNumber evidence="2">2.7.11.1</ecNumber>
    </recommendedName>
</protein>
<dbReference type="InterPro" id="IPR000719">
    <property type="entry name" value="Prot_kinase_dom"/>
</dbReference>
<dbReference type="GO" id="GO:0005829">
    <property type="term" value="C:cytosol"/>
    <property type="evidence" value="ECO:0007669"/>
    <property type="project" value="TreeGrafter"/>
</dbReference>
<dbReference type="AlphaFoldDB" id="A0A8D8SNQ8"/>
<evidence type="ECO:0000256" key="5">
    <source>
        <dbReference type="ARBA" id="ARBA00022694"/>
    </source>
</evidence>
<evidence type="ECO:0000256" key="9">
    <source>
        <dbReference type="ARBA" id="ARBA00047899"/>
    </source>
</evidence>
<dbReference type="Gene3D" id="1.10.510.10">
    <property type="entry name" value="Transferase(Phosphotransferase) domain 1"/>
    <property type="match status" value="1"/>
</dbReference>
<keyword evidence="5" id="KW-0819">tRNA processing</keyword>
<accession>A0A8D8SNQ8</accession>
<dbReference type="FunFam" id="3.30.200.20:FF:000201">
    <property type="entry name" value="TP53-regulating kinase isoform X1"/>
    <property type="match status" value="1"/>
</dbReference>
<dbReference type="EMBL" id="HBUF01223199">
    <property type="protein sequence ID" value="CAG6670391.1"/>
    <property type="molecule type" value="Transcribed_RNA"/>
</dbReference>
<reference evidence="13" key="1">
    <citation type="submission" date="2021-05" db="EMBL/GenBank/DDBJ databases">
        <authorList>
            <person name="Alioto T."/>
            <person name="Alioto T."/>
            <person name="Gomez Garrido J."/>
        </authorList>
    </citation>
    <scope>NUCLEOTIDE SEQUENCE</scope>
</reference>
<keyword evidence="6" id="KW-0547">Nucleotide-binding</keyword>
<feature type="compositionally biased region" description="Polar residues" evidence="11">
    <location>
        <begin position="197"/>
        <end position="215"/>
    </location>
</feature>
<evidence type="ECO:0000259" key="12">
    <source>
        <dbReference type="PROSITE" id="PS50011"/>
    </source>
</evidence>
<dbReference type="Gene3D" id="3.30.200.20">
    <property type="entry name" value="Phosphorylase Kinase, domain 1"/>
    <property type="match status" value="1"/>
</dbReference>
<sequence length="349" mass="39405">MSHIAKKFKLTESKEMDSSELLCFKQGAEGRLFKTNYLGKDVLVKERFSKKYRHPDLDKALTKERITSEIRGLMKCRTAGIRTPAVYAVNSARNQIVMELIDGKTVKDILLVLEQSIKQNNISMKDEDNDENEMSIDEDSGDEEEDLDSSEVNGKTKNKQSPAPCPAPAVPSTNENISLSEEDKTKAQAFLSNLLTHTEGTLPNSDKESNTSYSGKDSEKNQDTFQLSKPELFNIIKILSLQIGQTLSTMHANNIIHGDLTTSNMIVDRQNCLVLIDFGLSLIKVSTEDKAVDLYVLKRAILSLHSIFRRDMFDWVLASYRRENRKQAEAVLKTFAEVEMRGRKRCMVG</sequence>
<dbReference type="SUPFAM" id="SSF56112">
    <property type="entry name" value="Protein kinase-like (PK-like)"/>
    <property type="match status" value="1"/>
</dbReference>
<dbReference type="GO" id="GO:0004674">
    <property type="term" value="F:protein serine/threonine kinase activity"/>
    <property type="evidence" value="ECO:0007669"/>
    <property type="project" value="UniProtKB-KW"/>
</dbReference>
<dbReference type="PROSITE" id="PS50011">
    <property type="entry name" value="PROTEIN_KINASE_DOM"/>
    <property type="match status" value="1"/>
</dbReference>
<keyword evidence="4" id="KW-0808">Transferase</keyword>
<dbReference type="GO" id="GO:0005634">
    <property type="term" value="C:nucleus"/>
    <property type="evidence" value="ECO:0007669"/>
    <property type="project" value="TreeGrafter"/>
</dbReference>
<evidence type="ECO:0000256" key="8">
    <source>
        <dbReference type="ARBA" id="ARBA00022840"/>
    </source>
</evidence>
<evidence type="ECO:0000256" key="10">
    <source>
        <dbReference type="ARBA" id="ARBA00048679"/>
    </source>
</evidence>
<dbReference type="GO" id="GO:0000408">
    <property type="term" value="C:EKC/KEOPS complex"/>
    <property type="evidence" value="ECO:0007669"/>
    <property type="project" value="UniProtKB-ARBA"/>
</dbReference>
<feature type="domain" description="Protein kinase" evidence="12">
    <location>
        <begin position="18"/>
        <end position="349"/>
    </location>
</feature>
<dbReference type="PANTHER" id="PTHR12209">
    <property type="entry name" value="NON-SPECIFIC SERINE/THREONINE PROTEIN KINASE"/>
    <property type="match status" value="1"/>
</dbReference>
<evidence type="ECO:0000256" key="7">
    <source>
        <dbReference type="ARBA" id="ARBA00022777"/>
    </source>
</evidence>
<evidence type="ECO:0000256" key="2">
    <source>
        <dbReference type="ARBA" id="ARBA00012513"/>
    </source>
</evidence>
<dbReference type="PROSITE" id="PS00109">
    <property type="entry name" value="PROTEIN_KINASE_TYR"/>
    <property type="match status" value="1"/>
</dbReference>
<dbReference type="EC" id="2.7.11.1" evidence="2"/>
<dbReference type="InterPro" id="IPR008266">
    <property type="entry name" value="Tyr_kinase_AS"/>
</dbReference>
<feature type="region of interest" description="Disordered" evidence="11">
    <location>
        <begin position="197"/>
        <end position="224"/>
    </location>
</feature>
<evidence type="ECO:0000256" key="11">
    <source>
        <dbReference type="SAM" id="MobiDB-lite"/>
    </source>
</evidence>
<dbReference type="PANTHER" id="PTHR12209:SF0">
    <property type="entry name" value="EKC_KEOPS COMPLEX SUBUNIT TP53RK"/>
    <property type="match status" value="1"/>
</dbReference>
<name>A0A8D8SNQ8_9HEMI</name>
<keyword evidence="3" id="KW-0723">Serine/threonine-protein kinase</keyword>
<dbReference type="GO" id="GO:0005524">
    <property type="term" value="F:ATP binding"/>
    <property type="evidence" value="ECO:0007669"/>
    <property type="project" value="UniProtKB-KW"/>
</dbReference>
<organism evidence="13">
    <name type="scientific">Cacopsylla melanoneura</name>
    <dbReference type="NCBI Taxonomy" id="428564"/>
    <lineage>
        <taxon>Eukaryota</taxon>
        <taxon>Metazoa</taxon>
        <taxon>Ecdysozoa</taxon>
        <taxon>Arthropoda</taxon>
        <taxon>Hexapoda</taxon>
        <taxon>Insecta</taxon>
        <taxon>Pterygota</taxon>
        <taxon>Neoptera</taxon>
        <taxon>Paraneoptera</taxon>
        <taxon>Hemiptera</taxon>
        <taxon>Sternorrhyncha</taxon>
        <taxon>Psylloidea</taxon>
        <taxon>Psyllidae</taxon>
        <taxon>Psyllinae</taxon>
        <taxon>Cacopsylla</taxon>
    </lineage>
</organism>
<comment type="catalytic activity">
    <reaction evidence="9">
        <text>L-threonyl-[protein] + ATP = O-phospho-L-threonyl-[protein] + ADP + H(+)</text>
        <dbReference type="Rhea" id="RHEA:46608"/>
        <dbReference type="Rhea" id="RHEA-COMP:11060"/>
        <dbReference type="Rhea" id="RHEA-COMP:11605"/>
        <dbReference type="ChEBI" id="CHEBI:15378"/>
        <dbReference type="ChEBI" id="CHEBI:30013"/>
        <dbReference type="ChEBI" id="CHEBI:30616"/>
        <dbReference type="ChEBI" id="CHEBI:61977"/>
        <dbReference type="ChEBI" id="CHEBI:456216"/>
        <dbReference type="EC" id="2.7.11.1"/>
    </reaction>
</comment>
<dbReference type="InterPro" id="IPR001245">
    <property type="entry name" value="Ser-Thr/Tyr_kinase_cat_dom"/>
</dbReference>